<dbReference type="AlphaFoldDB" id="A0A537JLN6"/>
<evidence type="ECO:0000256" key="7">
    <source>
        <dbReference type="ARBA" id="ARBA00023211"/>
    </source>
</evidence>
<reference evidence="9 10" key="1">
    <citation type="journal article" date="2019" name="Nat. Microbiol.">
        <title>Mediterranean grassland soil C-N compound turnover is dependent on rainfall and depth, and is mediated by genomically divergent microorganisms.</title>
        <authorList>
            <person name="Diamond S."/>
            <person name="Andeer P.F."/>
            <person name="Li Z."/>
            <person name="Crits-Christoph A."/>
            <person name="Burstein D."/>
            <person name="Anantharaman K."/>
            <person name="Lane K.R."/>
            <person name="Thomas B.C."/>
            <person name="Pan C."/>
            <person name="Northen T.R."/>
            <person name="Banfield J.F."/>
        </authorList>
    </citation>
    <scope>NUCLEOTIDE SEQUENCE [LARGE SCALE GENOMIC DNA]</scope>
    <source>
        <strain evidence="9">NP_7</strain>
    </source>
</reference>
<evidence type="ECO:0000256" key="5">
    <source>
        <dbReference type="ARBA" id="ARBA00022958"/>
    </source>
</evidence>
<sequence>MSSATIIAIPGIPDVRPGMALPDLLVRALHAAEIRPSVGDILVVAQKVVSKAEGSVVDLAEVTPRAEAHRLAGETGKDPRLVEVILRESTQVVRVHAEVLITEHRLGFICANAGVDHSNVGLGPDVVCLLPRDPDASARAISAALGAAFETPVAVIINDSHGRPHREGAVGTCIGAAGLEPLVSLVGRPDRYGYTLRTSVEAVADELAAAATLLQGQCDEGTPAVLIRGVPVKEGPGGAAQLLRDPARDLFR</sequence>
<dbReference type="Gene3D" id="3.90.1660.10">
    <property type="entry name" value="CofE-like domain"/>
    <property type="match status" value="1"/>
</dbReference>
<dbReference type="InterPro" id="IPR002847">
    <property type="entry name" value="F420-0_gamma-glut_ligase-dom"/>
</dbReference>
<dbReference type="EMBL" id="VBAO01000030">
    <property type="protein sequence ID" value="TMI84455.1"/>
    <property type="molecule type" value="Genomic_DNA"/>
</dbReference>
<gene>
    <name evidence="9" type="primary">cofE</name>
    <name evidence="9" type="ORF">E6H04_01315</name>
</gene>
<keyword evidence="6" id="KW-0342">GTP-binding</keyword>
<evidence type="ECO:0000259" key="8">
    <source>
        <dbReference type="Pfam" id="PF01996"/>
    </source>
</evidence>
<keyword evidence="3" id="KW-0547">Nucleotide-binding</keyword>
<organism evidence="9 10">
    <name type="scientific">Candidatus Segetimicrobium genomatis</name>
    <dbReference type="NCBI Taxonomy" id="2569760"/>
    <lineage>
        <taxon>Bacteria</taxon>
        <taxon>Bacillati</taxon>
        <taxon>Candidatus Sysuimicrobiota</taxon>
        <taxon>Candidatus Sysuimicrobiia</taxon>
        <taxon>Candidatus Sysuimicrobiales</taxon>
        <taxon>Candidatus Segetimicrobiaceae</taxon>
        <taxon>Candidatus Segetimicrobium</taxon>
    </lineage>
</organism>
<keyword evidence="2" id="KW-0479">Metal-binding</keyword>
<dbReference type="Gene3D" id="3.30.1330.100">
    <property type="entry name" value="CofE-like"/>
    <property type="match status" value="1"/>
</dbReference>
<dbReference type="GO" id="GO:0052618">
    <property type="term" value="F:coenzyme F420-0:L-glutamate ligase activity"/>
    <property type="evidence" value="ECO:0007669"/>
    <property type="project" value="UniProtKB-EC"/>
</dbReference>
<evidence type="ECO:0000256" key="6">
    <source>
        <dbReference type="ARBA" id="ARBA00023134"/>
    </source>
</evidence>
<evidence type="ECO:0000256" key="3">
    <source>
        <dbReference type="ARBA" id="ARBA00022741"/>
    </source>
</evidence>
<dbReference type="PANTHER" id="PTHR47917">
    <property type="match status" value="1"/>
</dbReference>
<keyword evidence="1 9" id="KW-0436">Ligase</keyword>
<keyword evidence="4" id="KW-0460">Magnesium</keyword>
<dbReference type="Proteomes" id="UP000320048">
    <property type="component" value="Unassembled WGS sequence"/>
</dbReference>
<dbReference type="GO" id="GO:0005525">
    <property type="term" value="F:GTP binding"/>
    <property type="evidence" value="ECO:0007669"/>
    <property type="project" value="UniProtKB-KW"/>
</dbReference>
<keyword evidence="5" id="KW-0630">Potassium</keyword>
<protein>
    <submittedName>
        <fullName evidence="9">Coenzyme F420-0:L-glutamate ligase</fullName>
        <ecNumber evidence="9">6.3.2.31</ecNumber>
    </submittedName>
</protein>
<dbReference type="EC" id="6.3.2.31" evidence="9"/>
<evidence type="ECO:0000256" key="2">
    <source>
        <dbReference type="ARBA" id="ARBA00022723"/>
    </source>
</evidence>
<dbReference type="PANTHER" id="PTHR47917:SF1">
    <property type="entry name" value="COENZYME F420:L-GLUTAMATE LIGASE"/>
    <property type="match status" value="1"/>
</dbReference>
<proteinExistence type="predicted"/>
<keyword evidence="7" id="KW-0464">Manganese</keyword>
<name>A0A537JLN6_9BACT</name>
<dbReference type="GO" id="GO:0046872">
    <property type="term" value="F:metal ion binding"/>
    <property type="evidence" value="ECO:0007669"/>
    <property type="project" value="UniProtKB-KW"/>
</dbReference>
<comment type="caution">
    <text evidence="9">The sequence shown here is derived from an EMBL/GenBank/DDBJ whole genome shotgun (WGS) entry which is preliminary data.</text>
</comment>
<feature type="domain" description="Coenzyme F420:L-glutamate ligase-like" evidence="8">
    <location>
        <begin position="12"/>
        <end position="229"/>
    </location>
</feature>
<dbReference type="Pfam" id="PF01996">
    <property type="entry name" value="F420_ligase"/>
    <property type="match status" value="1"/>
</dbReference>
<dbReference type="InterPro" id="IPR008225">
    <property type="entry name" value="F420-0_g-glutamyl_ligase"/>
</dbReference>
<evidence type="ECO:0000256" key="4">
    <source>
        <dbReference type="ARBA" id="ARBA00022842"/>
    </source>
</evidence>
<evidence type="ECO:0000313" key="9">
    <source>
        <dbReference type="EMBL" id="TMI84455.1"/>
    </source>
</evidence>
<dbReference type="NCBIfam" id="TIGR01916">
    <property type="entry name" value="F420_cofE"/>
    <property type="match status" value="1"/>
</dbReference>
<evidence type="ECO:0000313" key="10">
    <source>
        <dbReference type="Proteomes" id="UP000320048"/>
    </source>
</evidence>
<dbReference type="SUPFAM" id="SSF144010">
    <property type="entry name" value="CofE-like"/>
    <property type="match status" value="1"/>
</dbReference>
<accession>A0A537JLN6</accession>
<evidence type="ECO:0000256" key="1">
    <source>
        <dbReference type="ARBA" id="ARBA00022598"/>
    </source>
</evidence>